<reference evidence="2 3" key="1">
    <citation type="journal article" date="2023" name="Mol. Biol. Evol.">
        <title>Genomics of Secondarily Temperate Adaptation in the Only Non-Antarctic Icefish.</title>
        <authorList>
            <person name="Rivera-Colon A.G."/>
            <person name="Rayamajhi N."/>
            <person name="Minhas B.F."/>
            <person name="Madrigal G."/>
            <person name="Bilyk K.T."/>
            <person name="Yoon V."/>
            <person name="Hune M."/>
            <person name="Gregory S."/>
            <person name="Cheng C.H.C."/>
            <person name="Catchen J.M."/>
        </authorList>
    </citation>
    <scope>NUCLEOTIDE SEQUENCE [LARGE SCALE GENOMIC DNA]</scope>
    <source>
        <strain evidence="2">JC2023a</strain>
    </source>
</reference>
<accession>A0AAN8B2M4</accession>
<sequence>MRARDTFVHRWKADRQIDSYGETISRKSSVKDDTKNKDSKSTGNTKEENQRGANYRKKAGKLKALK</sequence>
<comment type="caution">
    <text evidence="2">The sequence shown here is derived from an EMBL/GenBank/DDBJ whole genome shotgun (WGS) entry which is preliminary data.</text>
</comment>
<dbReference type="AlphaFoldDB" id="A0AAN8B2M4"/>
<gene>
    <name evidence="2" type="ORF">CesoFtcFv8_026100</name>
</gene>
<dbReference type="Proteomes" id="UP001335648">
    <property type="component" value="Unassembled WGS sequence"/>
</dbReference>
<feature type="compositionally biased region" description="Basic residues" evidence="1">
    <location>
        <begin position="54"/>
        <end position="66"/>
    </location>
</feature>
<evidence type="ECO:0000313" key="2">
    <source>
        <dbReference type="EMBL" id="KAK5876779.1"/>
    </source>
</evidence>
<feature type="compositionally biased region" description="Basic and acidic residues" evidence="1">
    <location>
        <begin position="29"/>
        <end position="50"/>
    </location>
</feature>
<proteinExistence type="predicted"/>
<protein>
    <submittedName>
        <fullName evidence="2">Uncharacterized protein</fullName>
    </submittedName>
</protein>
<evidence type="ECO:0000313" key="3">
    <source>
        <dbReference type="Proteomes" id="UP001335648"/>
    </source>
</evidence>
<name>A0AAN8B2M4_9TELE</name>
<feature type="region of interest" description="Disordered" evidence="1">
    <location>
        <begin position="17"/>
        <end position="66"/>
    </location>
</feature>
<organism evidence="2 3">
    <name type="scientific">Champsocephalus esox</name>
    <name type="common">pike icefish</name>
    <dbReference type="NCBI Taxonomy" id="159716"/>
    <lineage>
        <taxon>Eukaryota</taxon>
        <taxon>Metazoa</taxon>
        <taxon>Chordata</taxon>
        <taxon>Craniata</taxon>
        <taxon>Vertebrata</taxon>
        <taxon>Euteleostomi</taxon>
        <taxon>Actinopterygii</taxon>
        <taxon>Neopterygii</taxon>
        <taxon>Teleostei</taxon>
        <taxon>Neoteleostei</taxon>
        <taxon>Acanthomorphata</taxon>
        <taxon>Eupercaria</taxon>
        <taxon>Perciformes</taxon>
        <taxon>Notothenioidei</taxon>
        <taxon>Channichthyidae</taxon>
        <taxon>Champsocephalus</taxon>
    </lineage>
</organism>
<evidence type="ECO:0000256" key="1">
    <source>
        <dbReference type="SAM" id="MobiDB-lite"/>
    </source>
</evidence>
<keyword evidence="3" id="KW-1185">Reference proteome</keyword>
<dbReference type="EMBL" id="JAULUE010002067">
    <property type="protein sequence ID" value="KAK5876779.1"/>
    <property type="molecule type" value="Genomic_DNA"/>
</dbReference>